<dbReference type="Gene3D" id="1.10.340.70">
    <property type="match status" value="1"/>
</dbReference>
<organism evidence="3 4">
    <name type="scientific">Strigamia maritima</name>
    <name type="common">European centipede</name>
    <name type="synonym">Geophilus maritimus</name>
    <dbReference type="NCBI Taxonomy" id="126957"/>
    <lineage>
        <taxon>Eukaryota</taxon>
        <taxon>Metazoa</taxon>
        <taxon>Ecdysozoa</taxon>
        <taxon>Arthropoda</taxon>
        <taxon>Myriapoda</taxon>
        <taxon>Chilopoda</taxon>
        <taxon>Pleurostigmophora</taxon>
        <taxon>Geophilomorpha</taxon>
        <taxon>Linotaeniidae</taxon>
        <taxon>Strigamia</taxon>
    </lineage>
</organism>
<sequence length="119" mass="13992">MLRRRQIYLPLSLREPYFRALHYPPSAGHLGIEKTLRRLRSRVYWPGMRADVQTWIQVCEPCQRSKPERRLPFGKCCLLDHVISFIPFILTFYGPKPKSTGGHTYAFVMVDAATRWLDI</sequence>
<dbReference type="EMBL" id="AFFK01021056">
    <property type="status" value="NOT_ANNOTATED_CDS"/>
    <property type="molecule type" value="Genomic_DNA"/>
</dbReference>
<dbReference type="STRING" id="126957.T1J2V0"/>
<accession>T1J2V0</accession>
<name>T1J2V0_STRMM</name>
<dbReference type="InterPro" id="IPR041588">
    <property type="entry name" value="Integrase_H2C2"/>
</dbReference>
<dbReference type="PANTHER" id="PTHR37984">
    <property type="entry name" value="PROTEIN CBG26694"/>
    <property type="match status" value="1"/>
</dbReference>
<evidence type="ECO:0000313" key="4">
    <source>
        <dbReference type="Proteomes" id="UP000014500"/>
    </source>
</evidence>
<dbReference type="Proteomes" id="UP000014500">
    <property type="component" value="Unassembled WGS sequence"/>
</dbReference>
<dbReference type="EnsemblMetazoa" id="SMAR007900-RA">
    <property type="protein sequence ID" value="SMAR007900-PA"/>
    <property type="gene ID" value="SMAR007900"/>
</dbReference>
<evidence type="ECO:0000256" key="1">
    <source>
        <dbReference type="ARBA" id="ARBA00012493"/>
    </source>
</evidence>
<dbReference type="InterPro" id="IPR050951">
    <property type="entry name" value="Retrovirus_Pol_polyprotein"/>
</dbReference>
<dbReference type="AlphaFoldDB" id="T1J2V0"/>
<dbReference type="PANTHER" id="PTHR37984:SF5">
    <property type="entry name" value="PROTEIN NYNRIN-LIKE"/>
    <property type="match status" value="1"/>
</dbReference>
<proteinExistence type="predicted"/>
<dbReference type="Pfam" id="PF17921">
    <property type="entry name" value="Integrase_H2C2"/>
    <property type="match status" value="1"/>
</dbReference>
<reference evidence="4" key="1">
    <citation type="submission" date="2011-05" db="EMBL/GenBank/DDBJ databases">
        <authorList>
            <person name="Richards S.R."/>
            <person name="Qu J."/>
            <person name="Jiang H."/>
            <person name="Jhangiani S.N."/>
            <person name="Agravi P."/>
            <person name="Goodspeed R."/>
            <person name="Gross S."/>
            <person name="Mandapat C."/>
            <person name="Jackson L."/>
            <person name="Mathew T."/>
            <person name="Pu L."/>
            <person name="Thornton R."/>
            <person name="Saada N."/>
            <person name="Wilczek-Boney K.B."/>
            <person name="Lee S."/>
            <person name="Kovar C."/>
            <person name="Wu Y."/>
            <person name="Scherer S.E."/>
            <person name="Worley K.C."/>
            <person name="Muzny D.M."/>
            <person name="Gibbs R."/>
        </authorList>
    </citation>
    <scope>NUCLEOTIDE SEQUENCE</scope>
    <source>
        <strain evidence="4">Brora</strain>
    </source>
</reference>
<dbReference type="FunFam" id="1.10.340.70:FF:000001">
    <property type="entry name" value="Retrovirus-related Pol polyprotein from transposon gypsy-like Protein"/>
    <property type="match status" value="1"/>
</dbReference>
<keyword evidence="4" id="KW-1185">Reference proteome</keyword>
<dbReference type="GO" id="GO:0003964">
    <property type="term" value="F:RNA-directed DNA polymerase activity"/>
    <property type="evidence" value="ECO:0007669"/>
    <property type="project" value="UniProtKB-EC"/>
</dbReference>
<dbReference type="PhylomeDB" id="T1J2V0"/>
<evidence type="ECO:0000313" key="3">
    <source>
        <dbReference type="EnsemblMetazoa" id="SMAR007900-PA"/>
    </source>
</evidence>
<dbReference type="HOGENOM" id="CLU_000384_29_5_1"/>
<protein>
    <recommendedName>
        <fullName evidence="1">RNA-directed DNA polymerase</fullName>
        <ecNumber evidence="1">2.7.7.49</ecNumber>
    </recommendedName>
</protein>
<reference evidence="3" key="2">
    <citation type="submission" date="2015-02" db="UniProtKB">
        <authorList>
            <consortium name="EnsemblMetazoa"/>
        </authorList>
    </citation>
    <scope>IDENTIFICATION</scope>
</reference>
<feature type="domain" description="Integrase zinc-binding" evidence="2">
    <location>
        <begin position="10"/>
        <end position="67"/>
    </location>
</feature>
<dbReference type="EC" id="2.7.7.49" evidence="1"/>
<evidence type="ECO:0000259" key="2">
    <source>
        <dbReference type="Pfam" id="PF17921"/>
    </source>
</evidence>